<organism evidence="2 3">
    <name type="scientific">Alosa alosa</name>
    <name type="common">allis shad</name>
    <dbReference type="NCBI Taxonomy" id="278164"/>
    <lineage>
        <taxon>Eukaryota</taxon>
        <taxon>Metazoa</taxon>
        <taxon>Chordata</taxon>
        <taxon>Craniata</taxon>
        <taxon>Vertebrata</taxon>
        <taxon>Euteleostomi</taxon>
        <taxon>Actinopterygii</taxon>
        <taxon>Neopterygii</taxon>
        <taxon>Teleostei</taxon>
        <taxon>Clupei</taxon>
        <taxon>Clupeiformes</taxon>
        <taxon>Clupeoidei</taxon>
        <taxon>Clupeidae</taxon>
        <taxon>Alosa</taxon>
    </lineage>
</organism>
<feature type="region of interest" description="Disordered" evidence="1">
    <location>
        <begin position="1"/>
        <end position="65"/>
    </location>
</feature>
<evidence type="ECO:0000256" key="1">
    <source>
        <dbReference type="SAM" id="MobiDB-lite"/>
    </source>
</evidence>
<evidence type="ECO:0000313" key="3">
    <source>
        <dbReference type="Proteomes" id="UP000823561"/>
    </source>
</evidence>
<gene>
    <name evidence="2" type="ORF">AALO_G00234480</name>
</gene>
<dbReference type="EMBL" id="JADWDJ010000018">
    <property type="protein sequence ID" value="KAG5266638.1"/>
    <property type="molecule type" value="Genomic_DNA"/>
</dbReference>
<protein>
    <submittedName>
        <fullName evidence="2">Uncharacterized protein</fullName>
    </submittedName>
</protein>
<proteinExistence type="predicted"/>
<feature type="region of interest" description="Disordered" evidence="1">
    <location>
        <begin position="87"/>
        <end position="113"/>
    </location>
</feature>
<name>A0AAV6FUX6_9TELE</name>
<dbReference type="AlphaFoldDB" id="A0AAV6FUX6"/>
<sequence length="113" mass="12300">MDGEAGRLGPLVGRSGPEGRDDSLERNIRRTRALMGPPDTAASLQTGKSHRPTRLTTSQKDPRGAVTEKFRLWTSREEAFEGVYSSLLPRPKDGQARAPLGATFTDVSQRGAH</sequence>
<reference evidence="2" key="1">
    <citation type="submission" date="2020-10" db="EMBL/GenBank/DDBJ databases">
        <title>Chromosome-scale genome assembly of the Allis shad, Alosa alosa.</title>
        <authorList>
            <person name="Margot Z."/>
            <person name="Christophe K."/>
            <person name="Cabau C."/>
            <person name="Louis A."/>
            <person name="Berthelot C."/>
            <person name="Parey E."/>
            <person name="Roest Crollius H."/>
            <person name="Montfort J."/>
            <person name="Robinson-Rechavi M."/>
            <person name="Bucao C."/>
            <person name="Bouchez O."/>
            <person name="Gislard M."/>
            <person name="Lluch J."/>
            <person name="Milhes M."/>
            <person name="Lampietro C."/>
            <person name="Lopez Roques C."/>
            <person name="Donnadieu C."/>
            <person name="Braasch I."/>
            <person name="Desvignes T."/>
            <person name="Postlethwait J."/>
            <person name="Bobe J."/>
            <person name="Guiguen Y."/>
        </authorList>
    </citation>
    <scope>NUCLEOTIDE SEQUENCE</scope>
    <source>
        <strain evidence="2">M-15738</strain>
        <tissue evidence="2">Blood</tissue>
    </source>
</reference>
<keyword evidence="3" id="KW-1185">Reference proteome</keyword>
<feature type="compositionally biased region" description="Basic and acidic residues" evidence="1">
    <location>
        <begin position="17"/>
        <end position="28"/>
    </location>
</feature>
<comment type="caution">
    <text evidence="2">The sequence shown here is derived from an EMBL/GenBank/DDBJ whole genome shotgun (WGS) entry which is preliminary data.</text>
</comment>
<dbReference type="Proteomes" id="UP000823561">
    <property type="component" value="Chromosome 18"/>
</dbReference>
<evidence type="ECO:0000313" key="2">
    <source>
        <dbReference type="EMBL" id="KAG5266638.1"/>
    </source>
</evidence>
<accession>A0AAV6FUX6</accession>